<evidence type="ECO:0000256" key="3">
    <source>
        <dbReference type="ARBA" id="ARBA00022475"/>
    </source>
</evidence>
<feature type="transmembrane region" description="Helical" evidence="8">
    <location>
        <begin position="59"/>
        <end position="78"/>
    </location>
</feature>
<dbReference type="EMBL" id="JANFXK010000011">
    <property type="protein sequence ID" value="MCQ4637234.1"/>
    <property type="molecule type" value="Genomic_DNA"/>
</dbReference>
<evidence type="ECO:0000256" key="7">
    <source>
        <dbReference type="RuleBase" id="RU003942"/>
    </source>
</evidence>
<evidence type="ECO:0000256" key="1">
    <source>
        <dbReference type="ARBA" id="ARBA00004651"/>
    </source>
</evidence>
<evidence type="ECO:0000313" key="10">
    <source>
        <dbReference type="Proteomes" id="UP001524502"/>
    </source>
</evidence>
<dbReference type="Pfam" id="PF00893">
    <property type="entry name" value="Multi_Drug_Res"/>
    <property type="match status" value="1"/>
</dbReference>
<sequence length="107" mass="11412">MPYVYLALAIVGELVGTAFLKYSEGFTKLVPSLITILAYGICFFLFSKALLNINLSIAYATWCGLGVVAASLLSVFIFKESLNAVGVVGIVFVLVGVVLLNLFSSSH</sequence>
<keyword evidence="6 8" id="KW-0472">Membrane</keyword>
<gene>
    <name evidence="9" type="ORF">NE619_10920</name>
</gene>
<keyword evidence="5 8" id="KW-1133">Transmembrane helix</keyword>
<name>A0ABT1RPV5_9FIRM</name>
<comment type="caution">
    <text evidence="9">The sequence shown here is derived from an EMBL/GenBank/DDBJ whole genome shotgun (WGS) entry which is preliminary data.</text>
</comment>
<dbReference type="InterPro" id="IPR000390">
    <property type="entry name" value="Small_drug/metabolite_transptr"/>
</dbReference>
<comment type="subcellular location">
    <subcellularLocation>
        <location evidence="1 7">Cell membrane</location>
        <topology evidence="1 7">Multi-pass membrane protein</topology>
    </subcellularLocation>
</comment>
<evidence type="ECO:0000256" key="5">
    <source>
        <dbReference type="ARBA" id="ARBA00022989"/>
    </source>
</evidence>
<feature type="transmembrane region" description="Helical" evidence="8">
    <location>
        <begin position="84"/>
        <end position="103"/>
    </location>
</feature>
<evidence type="ECO:0000256" key="6">
    <source>
        <dbReference type="ARBA" id="ARBA00023136"/>
    </source>
</evidence>
<dbReference type="InterPro" id="IPR037185">
    <property type="entry name" value="EmrE-like"/>
</dbReference>
<protein>
    <submittedName>
        <fullName evidence="9">Multidrug efflux SMR transporter</fullName>
    </submittedName>
</protein>
<keyword evidence="4 7" id="KW-0812">Transmembrane</keyword>
<dbReference type="InterPro" id="IPR045324">
    <property type="entry name" value="Small_multidrug_res"/>
</dbReference>
<keyword evidence="3" id="KW-1003">Cell membrane</keyword>
<dbReference type="SUPFAM" id="SSF103481">
    <property type="entry name" value="Multidrug resistance efflux transporter EmrE"/>
    <property type="match status" value="1"/>
</dbReference>
<evidence type="ECO:0000256" key="8">
    <source>
        <dbReference type="SAM" id="Phobius"/>
    </source>
</evidence>
<proteinExistence type="inferred from homology"/>
<keyword evidence="2" id="KW-0813">Transport</keyword>
<organism evidence="9 10">
    <name type="scientific">Anaerovorax odorimutans</name>
    <dbReference type="NCBI Taxonomy" id="109327"/>
    <lineage>
        <taxon>Bacteria</taxon>
        <taxon>Bacillati</taxon>
        <taxon>Bacillota</taxon>
        <taxon>Clostridia</taxon>
        <taxon>Peptostreptococcales</taxon>
        <taxon>Anaerovoracaceae</taxon>
        <taxon>Anaerovorax</taxon>
    </lineage>
</organism>
<evidence type="ECO:0000313" key="9">
    <source>
        <dbReference type="EMBL" id="MCQ4637234.1"/>
    </source>
</evidence>
<dbReference type="Proteomes" id="UP001524502">
    <property type="component" value="Unassembled WGS sequence"/>
</dbReference>
<feature type="transmembrane region" description="Helical" evidence="8">
    <location>
        <begin position="29"/>
        <end position="47"/>
    </location>
</feature>
<comment type="similarity">
    <text evidence="7">Belongs to the drug/metabolite transporter (DMT) superfamily. Small multidrug resistance (SMR) (TC 2.A.7.1) family.</text>
</comment>
<dbReference type="PANTHER" id="PTHR30561">
    <property type="entry name" value="SMR FAMILY PROTON-DEPENDENT DRUG EFFLUX TRANSPORTER SUGE"/>
    <property type="match status" value="1"/>
</dbReference>
<accession>A0ABT1RPV5</accession>
<evidence type="ECO:0000256" key="2">
    <source>
        <dbReference type="ARBA" id="ARBA00022448"/>
    </source>
</evidence>
<reference evidence="9 10" key="1">
    <citation type="submission" date="2022-06" db="EMBL/GenBank/DDBJ databases">
        <title>Isolation of gut microbiota from human fecal samples.</title>
        <authorList>
            <person name="Pamer E.G."/>
            <person name="Barat B."/>
            <person name="Waligurski E."/>
            <person name="Medina S."/>
            <person name="Paddock L."/>
            <person name="Mostad J."/>
        </authorList>
    </citation>
    <scope>NUCLEOTIDE SEQUENCE [LARGE SCALE GENOMIC DNA]</scope>
    <source>
        <strain evidence="9 10">SL.3.17</strain>
    </source>
</reference>
<evidence type="ECO:0000256" key="4">
    <source>
        <dbReference type="ARBA" id="ARBA00022692"/>
    </source>
</evidence>
<keyword evidence="10" id="KW-1185">Reference proteome</keyword>
<dbReference type="Gene3D" id="1.10.3730.20">
    <property type="match status" value="1"/>
</dbReference>
<dbReference type="RefSeq" id="WP_256132426.1">
    <property type="nucleotide sequence ID" value="NZ_JANFXK010000011.1"/>
</dbReference>
<dbReference type="PANTHER" id="PTHR30561:SF1">
    <property type="entry name" value="MULTIDRUG TRANSPORTER EMRE"/>
    <property type="match status" value="1"/>
</dbReference>